<evidence type="ECO:0008006" key="3">
    <source>
        <dbReference type="Google" id="ProtNLM"/>
    </source>
</evidence>
<evidence type="ECO:0000313" key="2">
    <source>
        <dbReference type="Proteomes" id="UP000185669"/>
    </source>
</evidence>
<dbReference type="Proteomes" id="UP000185669">
    <property type="component" value="Unassembled WGS sequence"/>
</dbReference>
<dbReference type="AlphaFoldDB" id="A0A1N6SNB5"/>
<evidence type="ECO:0000313" key="1">
    <source>
        <dbReference type="EMBL" id="SIQ42615.1"/>
    </source>
</evidence>
<dbReference type="STRING" id="56779.SAMN05421834_10493"/>
<accession>A0A1N6SNB5</accession>
<sequence length="156" mass="18324">MITLKDKIREITGAETDFEVHHIFKEIVTKQTVINEKEEIVDLIFIKRSHIDDRDTESPVESPAKIIVATTYGLIFAEEGFKEITEDYYGYKMKNIYYDKISSAELDICMLQGEFKVVANSSKEPEINISFNTAIYYEEFEKIFEIIRKKRIEFTQ</sequence>
<keyword evidence="2" id="KW-1185">Reference proteome</keyword>
<reference evidence="2" key="1">
    <citation type="submission" date="2017-01" db="EMBL/GenBank/DDBJ databases">
        <authorList>
            <person name="Varghese N."/>
            <person name="Submissions S."/>
        </authorList>
    </citation>
    <scope>NUCLEOTIDE SEQUENCE [LARGE SCALE GENOMIC DNA]</scope>
    <source>
        <strain evidence="2">ATCC 700103</strain>
    </source>
</reference>
<name>A0A1N6SNB5_9FIRM</name>
<protein>
    <recommendedName>
        <fullName evidence="3">PH domain-containing protein</fullName>
    </recommendedName>
</protein>
<dbReference type="OrthoDB" id="2112082at2"/>
<dbReference type="RefSeq" id="WP_076544119.1">
    <property type="nucleotide sequence ID" value="NZ_FTNC01000004.1"/>
</dbReference>
<gene>
    <name evidence="1" type="ORF">SAMN05421834_10493</name>
</gene>
<proteinExistence type="predicted"/>
<organism evidence="1 2">
    <name type="scientific">Halanaerobium kushneri</name>
    <dbReference type="NCBI Taxonomy" id="56779"/>
    <lineage>
        <taxon>Bacteria</taxon>
        <taxon>Bacillati</taxon>
        <taxon>Bacillota</taxon>
        <taxon>Clostridia</taxon>
        <taxon>Halanaerobiales</taxon>
        <taxon>Halanaerobiaceae</taxon>
        <taxon>Halanaerobium</taxon>
    </lineage>
</organism>
<dbReference type="EMBL" id="FTNC01000004">
    <property type="protein sequence ID" value="SIQ42615.1"/>
    <property type="molecule type" value="Genomic_DNA"/>
</dbReference>